<dbReference type="Gene3D" id="3.40.50.300">
    <property type="entry name" value="P-loop containing nucleotide triphosphate hydrolases"/>
    <property type="match status" value="1"/>
</dbReference>
<dbReference type="EMBL" id="BARV01003716">
    <property type="protein sequence ID" value="GAI10734.1"/>
    <property type="molecule type" value="Genomic_DNA"/>
</dbReference>
<protein>
    <recommendedName>
        <fullName evidence="2">ParA family protein</fullName>
    </recommendedName>
</protein>
<gene>
    <name evidence="1" type="ORF">S06H3_08705</name>
</gene>
<organism evidence="1">
    <name type="scientific">marine sediment metagenome</name>
    <dbReference type="NCBI Taxonomy" id="412755"/>
    <lineage>
        <taxon>unclassified sequences</taxon>
        <taxon>metagenomes</taxon>
        <taxon>ecological metagenomes</taxon>
    </lineage>
</organism>
<dbReference type="SUPFAM" id="SSF52540">
    <property type="entry name" value="P-loop containing nucleoside triphosphate hydrolases"/>
    <property type="match status" value="1"/>
</dbReference>
<accession>X1MWH9</accession>
<comment type="caution">
    <text evidence="1">The sequence shown here is derived from an EMBL/GenBank/DDBJ whole genome shotgun (WGS) entry which is preliminary data.</text>
</comment>
<evidence type="ECO:0000313" key="1">
    <source>
        <dbReference type="EMBL" id="GAI10734.1"/>
    </source>
</evidence>
<proteinExistence type="predicted"/>
<dbReference type="InterPro" id="IPR027417">
    <property type="entry name" value="P-loop_NTPase"/>
</dbReference>
<evidence type="ECO:0008006" key="2">
    <source>
        <dbReference type="Google" id="ProtNLM"/>
    </source>
</evidence>
<dbReference type="AlphaFoldDB" id="X1MWH9"/>
<reference evidence="1" key="1">
    <citation type="journal article" date="2014" name="Front. Microbiol.">
        <title>High frequency of phylogenetically diverse reductive dehalogenase-homologous genes in deep subseafloor sedimentary metagenomes.</title>
        <authorList>
            <person name="Kawai M."/>
            <person name="Futagami T."/>
            <person name="Toyoda A."/>
            <person name="Takaki Y."/>
            <person name="Nishi S."/>
            <person name="Hori S."/>
            <person name="Arai W."/>
            <person name="Tsubouchi T."/>
            <person name="Morono Y."/>
            <person name="Uchiyama I."/>
            <person name="Ito T."/>
            <person name="Fujiyama A."/>
            <person name="Inagaki F."/>
            <person name="Takami H."/>
        </authorList>
    </citation>
    <scope>NUCLEOTIDE SEQUENCE</scope>
    <source>
        <strain evidence="1">Expedition CK06-06</strain>
    </source>
</reference>
<name>X1MWH9_9ZZZZ</name>
<sequence length="62" mass="6869">MPGKFLDTLNKYFKDIVFDTVIKETVKFKESSVSGSTILEYAKGSDVAEAYRQLAQEVMSGG</sequence>